<evidence type="ECO:0000313" key="2">
    <source>
        <dbReference type="Proteomes" id="UP000007151"/>
    </source>
</evidence>
<accession>A0A212FN97</accession>
<dbReference type="InParanoid" id="A0A212FN97"/>
<organism evidence="1 2">
    <name type="scientific">Danaus plexippus plexippus</name>
    <dbReference type="NCBI Taxonomy" id="278856"/>
    <lineage>
        <taxon>Eukaryota</taxon>
        <taxon>Metazoa</taxon>
        <taxon>Ecdysozoa</taxon>
        <taxon>Arthropoda</taxon>
        <taxon>Hexapoda</taxon>
        <taxon>Insecta</taxon>
        <taxon>Pterygota</taxon>
        <taxon>Neoptera</taxon>
        <taxon>Endopterygota</taxon>
        <taxon>Lepidoptera</taxon>
        <taxon>Glossata</taxon>
        <taxon>Ditrysia</taxon>
        <taxon>Papilionoidea</taxon>
        <taxon>Nymphalidae</taxon>
        <taxon>Danainae</taxon>
        <taxon>Danaini</taxon>
        <taxon>Danaina</taxon>
        <taxon>Danaus</taxon>
        <taxon>Danaus</taxon>
    </lineage>
</organism>
<keyword evidence="2" id="KW-1185">Reference proteome</keyword>
<dbReference type="Proteomes" id="UP000007151">
    <property type="component" value="Unassembled WGS sequence"/>
</dbReference>
<proteinExistence type="predicted"/>
<name>A0A212FN97_DANPL</name>
<dbReference type="EMBL" id="AGBW02006413">
    <property type="protein sequence ID" value="OWR55221.1"/>
    <property type="molecule type" value="Genomic_DNA"/>
</dbReference>
<dbReference type="KEGG" id="dpl:KGM_214683"/>
<sequence length="36" mass="4221">MTYHLQREERKRAEALERLQKYGSDLGAGRTLRDDG</sequence>
<reference evidence="1 2" key="1">
    <citation type="journal article" date="2011" name="Cell">
        <title>The monarch butterfly genome yields insights into long-distance migration.</title>
        <authorList>
            <person name="Zhan S."/>
            <person name="Merlin C."/>
            <person name="Boore J.L."/>
            <person name="Reppert S.M."/>
        </authorList>
    </citation>
    <scope>NUCLEOTIDE SEQUENCE [LARGE SCALE GENOMIC DNA]</scope>
    <source>
        <strain evidence="1">F-2</strain>
    </source>
</reference>
<gene>
    <name evidence="1" type="ORF">KGM_214683</name>
</gene>
<evidence type="ECO:0000313" key="1">
    <source>
        <dbReference type="EMBL" id="OWR55221.1"/>
    </source>
</evidence>
<protein>
    <submittedName>
        <fullName evidence="1">Uncharacterized protein</fullName>
    </submittedName>
</protein>
<dbReference type="AlphaFoldDB" id="A0A212FN97"/>
<comment type="caution">
    <text evidence="1">The sequence shown here is derived from an EMBL/GenBank/DDBJ whole genome shotgun (WGS) entry which is preliminary data.</text>
</comment>